<feature type="chain" id="PRO_5008128519" description="TFIIS N-terminal domain-containing protein" evidence="3">
    <location>
        <begin position="23"/>
        <end position="639"/>
    </location>
</feature>
<feature type="compositionally biased region" description="Basic and acidic residues" evidence="2">
    <location>
        <begin position="333"/>
        <end position="342"/>
    </location>
</feature>
<feature type="domain" description="TFIIS N-terminal" evidence="4">
    <location>
        <begin position="71"/>
        <end position="145"/>
    </location>
</feature>
<feature type="compositionally biased region" description="Basic and acidic residues" evidence="2">
    <location>
        <begin position="488"/>
        <end position="498"/>
    </location>
</feature>
<feature type="region of interest" description="Disordered" evidence="2">
    <location>
        <begin position="278"/>
        <end position="514"/>
    </location>
</feature>
<sequence length="639" mass="68082">MPRIDPMKLLVCLSVLLAPNGGIRNAGEVRRLANLMAKFSKKLVSKAIYIQILKCTETELLGQFMQTGGWTLVHTWLVDGIASKNWPLIQELLELLLCCPVDVERLKINSTPRLVKSLSTDSAHESVKVLATKLVEQWLYIVKAPKQLSPMVPVNQSELPATAGLPGITEGKQQHSSDGTNSVLPIGVVAKQGSDSGNGTSNHHQQNGYTLHATGKEVENKQQSDMRRDDVDGGKKSFQTVGGELQQTLPVVSPKKTSLVLKITTKNGKQVVAKVIKSNKKQQRASLGVHEGDNEDDDQDDDDEEEDQEEVVVNIESGKSSDETIATNEIDDKDVSDAKKIENQSQSLSSPKLSRKNSRDDGAAGSNDSGSESSSTTNTSANGAKTTKSASAATIPSKKASISIEVRNPENRPKTVKTYNSQFRSHGLIEEAPPPPSRKGLKKPSSTSPSTASTSSSSTTIGSTAIGTVKRSSPTPTGRDATLAGSPVEKKPREDPLERPGSIKLIPPKRQHALVESDMFMDALSATLRKDVKKRKRRTSGSEGSTTTVANSNKPGESIAANKSTGADANTTKVTAPGSPPTTTTATADDSASEATTPNTPTSPKVPTIAPMSFYRDTLAEQDEESGSGSTATEDGTKK</sequence>
<organism evidence="5 6">
    <name type="scientific">Anopheles culicifacies</name>
    <dbReference type="NCBI Taxonomy" id="139723"/>
    <lineage>
        <taxon>Eukaryota</taxon>
        <taxon>Metazoa</taxon>
        <taxon>Ecdysozoa</taxon>
        <taxon>Arthropoda</taxon>
        <taxon>Hexapoda</taxon>
        <taxon>Insecta</taxon>
        <taxon>Pterygota</taxon>
        <taxon>Neoptera</taxon>
        <taxon>Endopterygota</taxon>
        <taxon>Diptera</taxon>
        <taxon>Nematocera</taxon>
        <taxon>Culicoidea</taxon>
        <taxon>Culicidae</taxon>
        <taxon>Anophelinae</taxon>
        <taxon>Anopheles</taxon>
        <taxon>culicifacies species complex</taxon>
    </lineage>
</organism>
<dbReference type="PANTHER" id="PTHR46557:SF1">
    <property type="entry name" value="SERINE_THREONINE-PROTEIN PHOSPHATASE 1 REGULATORY SUBUNIT 10"/>
    <property type="match status" value="1"/>
</dbReference>
<feature type="compositionally biased region" description="Low complexity" evidence="2">
    <location>
        <begin position="363"/>
        <end position="404"/>
    </location>
</feature>
<evidence type="ECO:0000313" key="6">
    <source>
        <dbReference type="Proteomes" id="UP000075883"/>
    </source>
</evidence>
<evidence type="ECO:0000313" key="5">
    <source>
        <dbReference type="EnsemblMetazoa" id="ACUA021527-PA"/>
    </source>
</evidence>
<feature type="signal peptide" evidence="3">
    <location>
        <begin position="1"/>
        <end position="22"/>
    </location>
</feature>
<feature type="compositionally biased region" description="Low complexity" evidence="2">
    <location>
        <begin position="575"/>
        <end position="598"/>
    </location>
</feature>
<name>A0A182MM19_9DIPT</name>
<keyword evidence="1" id="KW-0539">Nucleus</keyword>
<feature type="region of interest" description="Disordered" evidence="2">
    <location>
        <begin position="527"/>
        <end position="639"/>
    </location>
</feature>
<dbReference type="PANTHER" id="PTHR46557">
    <property type="entry name" value="SERINE/THREONINE-PROTEIN PHOSPHATASE 1 REGULATORY SUBUNIT 10-RELATED"/>
    <property type="match status" value="1"/>
</dbReference>
<reference evidence="6" key="1">
    <citation type="submission" date="2013-09" db="EMBL/GenBank/DDBJ databases">
        <title>The Genome Sequence of Anopheles culicifacies species A.</title>
        <authorList>
            <consortium name="The Broad Institute Genomics Platform"/>
            <person name="Neafsey D.E."/>
            <person name="Besansky N."/>
            <person name="Howell P."/>
            <person name="Walton C."/>
            <person name="Young S.K."/>
            <person name="Zeng Q."/>
            <person name="Gargeya S."/>
            <person name="Fitzgerald M."/>
            <person name="Haas B."/>
            <person name="Abouelleil A."/>
            <person name="Allen A.W."/>
            <person name="Alvarado L."/>
            <person name="Arachchi H.M."/>
            <person name="Berlin A.M."/>
            <person name="Chapman S.B."/>
            <person name="Gainer-Dewar J."/>
            <person name="Goldberg J."/>
            <person name="Griggs A."/>
            <person name="Gujja S."/>
            <person name="Hansen M."/>
            <person name="Howarth C."/>
            <person name="Imamovic A."/>
            <person name="Ireland A."/>
            <person name="Larimer J."/>
            <person name="McCowan C."/>
            <person name="Murphy C."/>
            <person name="Pearson M."/>
            <person name="Poon T.W."/>
            <person name="Priest M."/>
            <person name="Roberts A."/>
            <person name="Saif S."/>
            <person name="Shea T."/>
            <person name="Sisk P."/>
            <person name="Sykes S."/>
            <person name="Wortman J."/>
            <person name="Nusbaum C."/>
            <person name="Birren B."/>
        </authorList>
    </citation>
    <scope>NUCLEOTIDE SEQUENCE [LARGE SCALE GENOMIC DNA]</scope>
    <source>
        <strain evidence="6">A-37</strain>
    </source>
</reference>
<dbReference type="GO" id="GO:0072357">
    <property type="term" value="C:PTW/PP1 phosphatase complex"/>
    <property type="evidence" value="ECO:0007669"/>
    <property type="project" value="TreeGrafter"/>
</dbReference>
<feature type="compositionally biased region" description="Polar residues" evidence="2">
    <location>
        <begin position="193"/>
        <end position="209"/>
    </location>
</feature>
<dbReference type="EnsemblMetazoa" id="ACUA021527-RA">
    <property type="protein sequence ID" value="ACUA021527-PA"/>
    <property type="gene ID" value="ACUA021527"/>
</dbReference>
<keyword evidence="3" id="KW-0732">Signal</keyword>
<dbReference type="STRING" id="139723.A0A182MM19"/>
<comment type="subcellular location">
    <subcellularLocation>
        <location evidence="1">Nucleus</location>
    </subcellularLocation>
</comment>
<reference evidence="5" key="2">
    <citation type="submission" date="2020-05" db="UniProtKB">
        <authorList>
            <consortium name="EnsemblMetazoa"/>
        </authorList>
    </citation>
    <scope>IDENTIFICATION</scope>
    <source>
        <strain evidence="5">A-37</strain>
    </source>
</reference>
<accession>A0A182MM19</accession>
<evidence type="ECO:0000256" key="3">
    <source>
        <dbReference type="SAM" id="SignalP"/>
    </source>
</evidence>
<evidence type="ECO:0000259" key="4">
    <source>
        <dbReference type="PROSITE" id="PS51319"/>
    </source>
</evidence>
<protein>
    <recommendedName>
        <fullName evidence="4">TFIIS N-terminal domain-containing protein</fullName>
    </recommendedName>
</protein>
<dbReference type="Gene3D" id="1.20.930.10">
    <property type="entry name" value="Conserved domain common to transcription factors TFIIS, elongin A, CRSP70"/>
    <property type="match status" value="1"/>
</dbReference>
<proteinExistence type="predicted"/>
<feature type="region of interest" description="Disordered" evidence="2">
    <location>
        <begin position="192"/>
        <end position="238"/>
    </location>
</feature>
<feature type="compositionally biased region" description="Polar residues" evidence="2">
    <location>
        <begin position="627"/>
        <end position="639"/>
    </location>
</feature>
<evidence type="ECO:0000256" key="2">
    <source>
        <dbReference type="SAM" id="MobiDB-lite"/>
    </source>
</evidence>
<dbReference type="EMBL" id="AXCM01005143">
    <property type="status" value="NOT_ANNOTATED_CDS"/>
    <property type="molecule type" value="Genomic_DNA"/>
</dbReference>
<feature type="compositionally biased region" description="Polar residues" evidence="2">
    <location>
        <begin position="343"/>
        <end position="352"/>
    </location>
</feature>
<dbReference type="SUPFAM" id="SSF47676">
    <property type="entry name" value="Conserved domain common to transcription factors TFIIS, elongin A, CRSP70"/>
    <property type="match status" value="1"/>
</dbReference>
<feature type="compositionally biased region" description="Acidic residues" evidence="2">
    <location>
        <begin position="293"/>
        <end position="310"/>
    </location>
</feature>
<dbReference type="GO" id="GO:0008157">
    <property type="term" value="F:protein phosphatase 1 binding"/>
    <property type="evidence" value="ECO:0007669"/>
    <property type="project" value="TreeGrafter"/>
</dbReference>
<feature type="compositionally biased region" description="Basic and acidic residues" evidence="2">
    <location>
        <begin position="214"/>
        <end position="235"/>
    </location>
</feature>
<dbReference type="InterPro" id="IPR035441">
    <property type="entry name" value="TFIIS/LEDGF_dom_sf"/>
</dbReference>
<dbReference type="InterPro" id="IPR017923">
    <property type="entry name" value="TFIIS_N"/>
</dbReference>
<dbReference type="VEuPathDB" id="VectorBase:ACUA021527"/>
<keyword evidence="6" id="KW-1185">Reference proteome</keyword>
<dbReference type="AlphaFoldDB" id="A0A182MM19"/>
<dbReference type="GO" id="GO:0005634">
    <property type="term" value="C:nucleus"/>
    <property type="evidence" value="ECO:0007669"/>
    <property type="project" value="UniProtKB-SubCell"/>
</dbReference>
<dbReference type="Proteomes" id="UP000075883">
    <property type="component" value="Unassembled WGS sequence"/>
</dbReference>
<feature type="compositionally biased region" description="Low complexity" evidence="2">
    <location>
        <begin position="444"/>
        <end position="468"/>
    </location>
</feature>
<feature type="compositionally biased region" description="Polar residues" evidence="2">
    <location>
        <begin position="549"/>
        <end position="574"/>
    </location>
</feature>
<dbReference type="PROSITE" id="PS51319">
    <property type="entry name" value="TFIIS_N"/>
    <property type="match status" value="1"/>
</dbReference>
<evidence type="ECO:0000256" key="1">
    <source>
        <dbReference type="PROSITE-ProRule" id="PRU00649"/>
    </source>
</evidence>
<dbReference type="GO" id="GO:0000785">
    <property type="term" value="C:chromatin"/>
    <property type="evidence" value="ECO:0007669"/>
    <property type="project" value="TreeGrafter"/>
</dbReference>